<protein>
    <recommendedName>
        <fullName evidence="2">Protein ENHANCED DISEASE RESISTANCE 2 C-terminal domain-containing protein</fullName>
    </recommendedName>
</protein>
<keyword evidence="1" id="KW-0472">Membrane</keyword>
<evidence type="ECO:0000259" key="2">
    <source>
        <dbReference type="Pfam" id="PF07059"/>
    </source>
</evidence>
<proteinExistence type="predicted"/>
<evidence type="ECO:0000313" key="3">
    <source>
        <dbReference type="EMBL" id="CAI9762562.1"/>
    </source>
</evidence>
<organism evidence="3 4">
    <name type="scientific">Fraxinus pennsylvanica</name>
    <dbReference type="NCBI Taxonomy" id="56036"/>
    <lineage>
        <taxon>Eukaryota</taxon>
        <taxon>Viridiplantae</taxon>
        <taxon>Streptophyta</taxon>
        <taxon>Embryophyta</taxon>
        <taxon>Tracheophyta</taxon>
        <taxon>Spermatophyta</taxon>
        <taxon>Magnoliopsida</taxon>
        <taxon>eudicotyledons</taxon>
        <taxon>Gunneridae</taxon>
        <taxon>Pentapetalae</taxon>
        <taxon>asterids</taxon>
        <taxon>lamiids</taxon>
        <taxon>Lamiales</taxon>
        <taxon>Oleaceae</taxon>
        <taxon>Oleeae</taxon>
        <taxon>Fraxinus</taxon>
    </lineage>
</organism>
<evidence type="ECO:0000313" key="4">
    <source>
        <dbReference type="Proteomes" id="UP000834106"/>
    </source>
</evidence>
<dbReference type="InterPro" id="IPR009769">
    <property type="entry name" value="EDR2_C"/>
</dbReference>
<reference evidence="3" key="1">
    <citation type="submission" date="2023-05" db="EMBL/GenBank/DDBJ databases">
        <authorList>
            <person name="Huff M."/>
        </authorList>
    </citation>
    <scope>NUCLEOTIDE SEQUENCE</scope>
</reference>
<feature type="transmembrane region" description="Helical" evidence="1">
    <location>
        <begin position="18"/>
        <end position="41"/>
    </location>
</feature>
<dbReference type="Proteomes" id="UP000834106">
    <property type="component" value="Chromosome 5"/>
</dbReference>
<feature type="domain" description="Protein ENHANCED DISEASE RESISTANCE 2 C-terminal" evidence="2">
    <location>
        <begin position="48"/>
        <end position="76"/>
    </location>
</feature>
<evidence type="ECO:0000256" key="1">
    <source>
        <dbReference type="SAM" id="Phobius"/>
    </source>
</evidence>
<dbReference type="AlphaFoldDB" id="A0AAD1Z8N9"/>
<keyword evidence="1" id="KW-1133">Transmembrane helix</keyword>
<dbReference type="EMBL" id="OU503040">
    <property type="protein sequence ID" value="CAI9762562.1"/>
    <property type="molecule type" value="Genomic_DNA"/>
</dbReference>
<name>A0AAD1Z8N9_9LAMI</name>
<accession>A0AAD1Z8N9</accession>
<gene>
    <name evidence="3" type="ORF">FPE_LOCUS9992</name>
</gene>
<sequence>MDSTSECWKHRHVYWGKWLIATIAVVPNIWKLTLILVLPLWQMESWGWSLAFLVQASTIDELPERLIGAVRISHLELSSAFVPILESDSAGPSKSGCDMFMFSVHQIFYSKM</sequence>
<keyword evidence="4" id="KW-1185">Reference proteome</keyword>
<keyword evidence="1" id="KW-0812">Transmembrane</keyword>
<dbReference type="Pfam" id="PF07059">
    <property type="entry name" value="EDR2_C"/>
    <property type="match status" value="1"/>
</dbReference>